<dbReference type="InterPro" id="IPR036388">
    <property type="entry name" value="WH-like_DNA-bd_sf"/>
</dbReference>
<reference evidence="3" key="1">
    <citation type="submission" date="2018-11" db="EMBL/GenBank/DDBJ databases">
        <title>Proposal to divide the Flavobacteriaceae and reorganize its genera based on Amino Acid Identity values calculated from whole genome sequences.</title>
        <authorList>
            <person name="Nicholson A.C."/>
            <person name="Gulvik C.A."/>
            <person name="Whitney A.M."/>
            <person name="Humrighouse B.W."/>
            <person name="Bell M."/>
            <person name="Holmes B."/>
            <person name="Steigerwalt A.G."/>
            <person name="Villarma A."/>
            <person name="Sheth M."/>
            <person name="Batra D."/>
            <person name="Pryor J."/>
            <person name="Bernardet J.-F."/>
            <person name="Hugo C."/>
            <person name="Kampfer P."/>
            <person name="Newman J."/>
            <person name="McQuiston J.R."/>
        </authorList>
    </citation>
    <scope>NUCLEOTIDE SEQUENCE [LARGE SCALE GENOMIC DNA]</scope>
    <source>
        <strain evidence="3">G0229</strain>
    </source>
</reference>
<evidence type="ECO:0000256" key="1">
    <source>
        <dbReference type="SAM" id="Phobius"/>
    </source>
</evidence>
<dbReference type="Gene3D" id="1.10.10.10">
    <property type="entry name" value="Winged helix-like DNA-binding domain superfamily/Winged helix DNA-binding domain"/>
    <property type="match status" value="1"/>
</dbReference>
<dbReference type="Pfam" id="PF13181">
    <property type="entry name" value="TPR_8"/>
    <property type="match status" value="1"/>
</dbReference>
<dbReference type="Proteomes" id="UP000271193">
    <property type="component" value="Chromosome"/>
</dbReference>
<dbReference type="GO" id="GO:0003677">
    <property type="term" value="F:DNA binding"/>
    <property type="evidence" value="ECO:0007669"/>
    <property type="project" value="InterPro"/>
</dbReference>
<evidence type="ECO:0000313" key="3">
    <source>
        <dbReference type="Proteomes" id="UP000271193"/>
    </source>
</evidence>
<gene>
    <name evidence="2" type="ORF">EG339_15830</name>
</gene>
<dbReference type="GO" id="GO:0006355">
    <property type="term" value="P:regulation of DNA-templated transcription"/>
    <property type="evidence" value="ECO:0007669"/>
    <property type="project" value="InterPro"/>
</dbReference>
<proteinExistence type="predicted"/>
<keyword evidence="3" id="KW-1185">Reference proteome</keyword>
<dbReference type="Gene3D" id="1.25.40.10">
    <property type="entry name" value="Tetratricopeptide repeat domain"/>
    <property type="match status" value="1"/>
</dbReference>
<protein>
    <recommendedName>
        <fullName evidence="4">HTH luxR-type domain-containing protein</fullName>
    </recommendedName>
</protein>
<dbReference type="KEGG" id="cben:EG339_15830"/>
<dbReference type="EMBL" id="CP033932">
    <property type="protein sequence ID" value="AZB25951.1"/>
    <property type="molecule type" value="Genomic_DNA"/>
</dbReference>
<sequence length="454" mass="53809">MYSKRACLLADKSGTSKQKADAYYYMARNMIFMGQYRASYAFIKKGKNEEAVKNDSFLMALFTELTSIYYSRLYMIPQEMKENKAALKLVASDKNTESKLFVSRIYMWIADCYTENHQYDSAHFYINKSIQLVEEIPENQYLSFNRMFRRKAYSYFYKAQIYNREHKEKQALPFIEKSYTQAIKENHTYIYPILEAYGDYYFLSKQYQKAISYYKNAIENKKTYLYPCADMNLKISQCYKEIGDISNEKKYLRISAEQRRFDEKVTREDLVRTAEGLLNEEIEKTAATRNKNILIYTSILLLSILLLTSIIYRLREKKNKIIENKNDLLQKKTNDLVIKEKTISALQDKVNGSLSELTQMVKDNAPEFWNSFQTIYPDFTGKMLKIDPKFKTSELILSAYLYLGFTTKEISQYTFKSVKTIENNRYNFRKKINISSEEDLSIWIKEYIKNAETE</sequence>
<dbReference type="RefSeq" id="WP_123870902.1">
    <property type="nucleotide sequence ID" value="NZ_CP033932.1"/>
</dbReference>
<keyword evidence="1" id="KW-0812">Transmembrane</keyword>
<feature type="transmembrane region" description="Helical" evidence="1">
    <location>
        <begin position="293"/>
        <end position="312"/>
    </location>
</feature>
<evidence type="ECO:0008006" key="4">
    <source>
        <dbReference type="Google" id="ProtNLM"/>
    </source>
</evidence>
<dbReference type="InterPro" id="IPR016032">
    <property type="entry name" value="Sig_transdc_resp-reg_C-effctor"/>
</dbReference>
<keyword evidence="1" id="KW-0472">Membrane</keyword>
<dbReference type="SUPFAM" id="SSF48452">
    <property type="entry name" value="TPR-like"/>
    <property type="match status" value="1"/>
</dbReference>
<evidence type="ECO:0000313" key="2">
    <source>
        <dbReference type="EMBL" id="AZB25951.1"/>
    </source>
</evidence>
<dbReference type="SUPFAM" id="SSF46894">
    <property type="entry name" value="C-terminal effector domain of the bipartite response regulators"/>
    <property type="match status" value="1"/>
</dbReference>
<keyword evidence="1" id="KW-1133">Transmembrane helix</keyword>
<dbReference type="InterPro" id="IPR011990">
    <property type="entry name" value="TPR-like_helical_dom_sf"/>
</dbReference>
<accession>A0A3G6T9N2</accession>
<name>A0A3G6T9N2_9FLAO</name>
<dbReference type="AlphaFoldDB" id="A0A3G6T9N2"/>
<dbReference type="GeneID" id="99066282"/>
<dbReference type="InterPro" id="IPR019734">
    <property type="entry name" value="TPR_rpt"/>
</dbReference>
<organism evidence="2 3">
    <name type="scientific">Chryseobacterium bernardetii</name>
    <dbReference type="NCBI Taxonomy" id="1241978"/>
    <lineage>
        <taxon>Bacteria</taxon>
        <taxon>Pseudomonadati</taxon>
        <taxon>Bacteroidota</taxon>
        <taxon>Flavobacteriia</taxon>
        <taxon>Flavobacteriales</taxon>
        <taxon>Weeksellaceae</taxon>
        <taxon>Chryseobacterium group</taxon>
        <taxon>Chryseobacterium</taxon>
    </lineage>
</organism>